<evidence type="ECO:0000313" key="1">
    <source>
        <dbReference type="EMBL" id="MBB6166192.1"/>
    </source>
</evidence>
<organism evidence="1 2">
    <name type="scientific">Rhizobium wenxiniae</name>
    <dbReference type="NCBI Taxonomy" id="1737357"/>
    <lineage>
        <taxon>Bacteria</taxon>
        <taxon>Pseudomonadati</taxon>
        <taxon>Pseudomonadota</taxon>
        <taxon>Alphaproteobacteria</taxon>
        <taxon>Hyphomicrobiales</taxon>
        <taxon>Rhizobiaceae</taxon>
        <taxon>Rhizobium/Agrobacterium group</taxon>
        <taxon>Rhizobium</taxon>
    </lineage>
</organism>
<sequence>MTAPISKEDALFCASVVKEVARTQGIVRDPAAIGRLTATVARHFNRGVRDRAQLLEAAIVSTQSDGIRHQTSK</sequence>
<dbReference type="Proteomes" id="UP000547879">
    <property type="component" value="Unassembled WGS sequence"/>
</dbReference>
<accession>A0A7W9YD31</accession>
<evidence type="ECO:0000313" key="2">
    <source>
        <dbReference type="Proteomes" id="UP000547879"/>
    </source>
</evidence>
<protein>
    <submittedName>
        <fullName evidence="1">Uncharacterized protein</fullName>
    </submittedName>
</protein>
<dbReference type="RefSeq" id="WP_183998081.1">
    <property type="nucleotide sequence ID" value="NZ_BMHW01000017.1"/>
</dbReference>
<keyword evidence="2" id="KW-1185">Reference proteome</keyword>
<dbReference type="EMBL" id="JACHEG010000015">
    <property type="protein sequence ID" value="MBB6166192.1"/>
    <property type="molecule type" value="Genomic_DNA"/>
</dbReference>
<proteinExistence type="predicted"/>
<comment type="caution">
    <text evidence="1">The sequence shown here is derived from an EMBL/GenBank/DDBJ whole genome shotgun (WGS) entry which is preliminary data.</text>
</comment>
<dbReference type="AlphaFoldDB" id="A0A7W9YD31"/>
<reference evidence="1 2" key="1">
    <citation type="submission" date="2020-08" db="EMBL/GenBank/DDBJ databases">
        <title>Genomic Encyclopedia of Type Strains, Phase IV (KMG-IV): sequencing the most valuable type-strain genomes for metagenomic binning, comparative biology and taxonomic classification.</title>
        <authorList>
            <person name="Goeker M."/>
        </authorList>
    </citation>
    <scope>NUCLEOTIDE SEQUENCE [LARGE SCALE GENOMIC DNA]</scope>
    <source>
        <strain evidence="1 2">DSM 100734</strain>
    </source>
</reference>
<gene>
    <name evidence="1" type="ORF">HNQ72_006043</name>
</gene>
<name>A0A7W9YD31_9HYPH</name>